<evidence type="ECO:0000259" key="2">
    <source>
        <dbReference type="PROSITE" id="PS51175"/>
    </source>
</evidence>
<dbReference type="Proteomes" id="UP001501444">
    <property type="component" value="Unassembled WGS sequence"/>
</dbReference>
<dbReference type="InterPro" id="IPR055149">
    <property type="entry name" value="Agl_cat_D2"/>
</dbReference>
<dbReference type="InterPro" id="IPR033801">
    <property type="entry name" value="CBM6-CBM35-CBM36-like_1"/>
</dbReference>
<dbReference type="Gene3D" id="2.60.120.260">
    <property type="entry name" value="Galactose-binding domain-like"/>
    <property type="match status" value="4"/>
</dbReference>
<name>A0ABN3I4J5_9ACTN</name>
<dbReference type="SUPFAM" id="SSF49785">
    <property type="entry name" value="Galactose-binding domain-like"/>
    <property type="match status" value="3"/>
</dbReference>
<feature type="domain" description="CBM6" evidence="2">
    <location>
        <begin position="304"/>
        <end position="418"/>
    </location>
</feature>
<reference evidence="3 4" key="1">
    <citation type="journal article" date="2019" name="Int. J. Syst. Evol. Microbiol.">
        <title>The Global Catalogue of Microorganisms (GCM) 10K type strain sequencing project: providing services to taxonomists for standard genome sequencing and annotation.</title>
        <authorList>
            <consortium name="The Broad Institute Genomics Platform"/>
            <consortium name="The Broad Institute Genome Sequencing Center for Infectious Disease"/>
            <person name="Wu L."/>
            <person name="Ma J."/>
        </authorList>
    </citation>
    <scope>NUCLEOTIDE SEQUENCE [LARGE SCALE GENOMIC DNA]</scope>
    <source>
        <strain evidence="3 4">JCM 3272</strain>
    </source>
</reference>
<organism evidence="3 4">
    <name type="scientific">Dactylosporangium salmoneum</name>
    <dbReference type="NCBI Taxonomy" id="53361"/>
    <lineage>
        <taxon>Bacteria</taxon>
        <taxon>Bacillati</taxon>
        <taxon>Actinomycetota</taxon>
        <taxon>Actinomycetes</taxon>
        <taxon>Micromonosporales</taxon>
        <taxon>Micromonosporaceae</taxon>
        <taxon>Dactylosporangium</taxon>
    </lineage>
</organism>
<dbReference type="PANTHER" id="PTHR43863:SF2">
    <property type="entry name" value="MALTASE-GLUCOAMYLASE"/>
    <property type="match status" value="1"/>
</dbReference>
<dbReference type="InterPro" id="IPR051816">
    <property type="entry name" value="Glycosyl_Hydrolase_31"/>
</dbReference>
<dbReference type="SUPFAM" id="SSF51126">
    <property type="entry name" value="Pectin lyase-like"/>
    <property type="match status" value="1"/>
</dbReference>
<dbReference type="RefSeq" id="WP_344620456.1">
    <property type="nucleotide sequence ID" value="NZ_BAAARV010000136.1"/>
</dbReference>
<dbReference type="Pfam" id="PF22815">
    <property type="entry name" value="CatAgl_D1"/>
    <property type="match status" value="1"/>
</dbReference>
<accession>A0ABN3I4J5</accession>
<dbReference type="InterPro" id="IPR012334">
    <property type="entry name" value="Pectin_lyas_fold"/>
</dbReference>
<sequence>MYRRRLIAAAAATAAVVLGTAVALATRPADAATSVFEAESATLSGGAAVATDHTGYTGSGFVGGYTDGNKGNAATTFKSVPAANQLVLRYANGTGSTMTVSLYVNGAKLRQIQLPATVNWDTWGTETESVSLTGSANTIAYRFDSTDSGNVNLDSLTVAQVSQYEAESAALSGGAAVATDHSGYTGSGFVGGYTDGNKGNASTTFTVPAASQLVLRYANGTGSAKTLSLYANGAKLRQISLPATANWDTWGTETEAVNLTGASNTVAYKFDATDSGNVNLDNLVVSGTPASPTPSPTGSTGGGQAYEAETGFVSGGATVSGGVVTGLTSTGARVIVSVNVPSAGNYAVGLRYTNSTGAARTLSQYVNGTKSAQVSLAAGSGTLTNNQTLALRGGLNLIGWQVDSGDSGGVNLDAVTVTGGTALASRGATVPYTEFRAADQTTNGSKLAAGRTYLTMASEATGRQAVQLTATGQYVQFTLTQPANALTIRYSIPDSSDGAGASAPISLYANGSHVQDITLTSRYSWAYGAYPYTNVPSQGSAHHFFDETRALIGSWPAGTVLKLQKDAADTASSYTIDVVDAEQADAAYAMPANFVAVTSYGATAGDGSDDTGAFNSAVAAARAAGKGVWIPAGTFDITSRINLAGVAVRGAGQWYTTVKGRNGKGGFFATGSGVTIADLTMSGDVTYRDDAGFDTGIEGNFGTGSLLFAVRIEHTKVGMWIDSGTNGLYAAGIRIANTFADGVNLHANVQNTRVDQSTVRNTGDDALAMFSEGTAVTGCSFTFDTVQTPLLANAVGIYGGANNSVTDSLLSDTVTGSAGIAVSSRFGIPFSGPTTVARNTLTRTGGYEPNWQTNLGALWVFADQSDITTPVTVSDTSIVDSTYQAVLLSYGHRIGNLLLDHVGIAGAGTWGIDVYNVTGAATANYVTVTGAAAGGLNNPGGFPITRGPGNSGW</sequence>
<gene>
    <name evidence="3" type="ORF">GCM10010170_106680</name>
</gene>
<evidence type="ECO:0000256" key="1">
    <source>
        <dbReference type="SAM" id="SignalP"/>
    </source>
</evidence>
<dbReference type="CDD" id="cd14490">
    <property type="entry name" value="CBM6-CBM35-CBM36_like_1"/>
    <property type="match status" value="1"/>
</dbReference>
<feature type="domain" description="CBM6" evidence="2">
    <location>
        <begin position="34"/>
        <end position="159"/>
    </location>
</feature>
<dbReference type="InterPro" id="IPR011050">
    <property type="entry name" value="Pectin_lyase_fold/virulence"/>
</dbReference>
<dbReference type="CDD" id="cd04083">
    <property type="entry name" value="CBM35_Lmo2446-like"/>
    <property type="match status" value="2"/>
</dbReference>
<proteinExistence type="predicted"/>
<dbReference type="PROSITE" id="PS51175">
    <property type="entry name" value="CBM6"/>
    <property type="match status" value="3"/>
</dbReference>
<keyword evidence="4" id="KW-1185">Reference proteome</keyword>
<keyword evidence="1" id="KW-0732">Signal</keyword>
<dbReference type="Gene3D" id="2.160.20.10">
    <property type="entry name" value="Single-stranded right-handed beta-helix, Pectin lyase-like"/>
    <property type="match status" value="1"/>
</dbReference>
<evidence type="ECO:0000313" key="3">
    <source>
        <dbReference type="EMBL" id="GAA2393500.1"/>
    </source>
</evidence>
<feature type="signal peptide" evidence="1">
    <location>
        <begin position="1"/>
        <end position="25"/>
    </location>
</feature>
<dbReference type="InterPro" id="IPR008979">
    <property type="entry name" value="Galactose-bd-like_sf"/>
</dbReference>
<evidence type="ECO:0000313" key="4">
    <source>
        <dbReference type="Proteomes" id="UP001501444"/>
    </source>
</evidence>
<feature type="domain" description="CBM6" evidence="2">
    <location>
        <begin position="162"/>
        <end position="286"/>
    </location>
</feature>
<comment type="caution">
    <text evidence="3">The sequence shown here is derived from an EMBL/GenBank/DDBJ whole genome shotgun (WGS) entry which is preliminary data.</text>
</comment>
<protein>
    <recommendedName>
        <fullName evidence="2">CBM6 domain-containing protein</fullName>
    </recommendedName>
</protein>
<dbReference type="Pfam" id="PF22816">
    <property type="entry name" value="CatAgl_D2"/>
    <property type="match status" value="1"/>
</dbReference>
<dbReference type="Pfam" id="PF03422">
    <property type="entry name" value="CBM_6"/>
    <property type="match status" value="2"/>
</dbReference>
<dbReference type="EMBL" id="BAAARV010000136">
    <property type="protein sequence ID" value="GAA2393500.1"/>
    <property type="molecule type" value="Genomic_DNA"/>
</dbReference>
<dbReference type="InterPro" id="IPR005084">
    <property type="entry name" value="CBM6"/>
</dbReference>
<feature type="chain" id="PRO_5046373309" description="CBM6 domain-containing protein" evidence="1">
    <location>
        <begin position="26"/>
        <end position="953"/>
    </location>
</feature>
<dbReference type="PANTHER" id="PTHR43863">
    <property type="entry name" value="HYDROLASE, PUTATIVE (AFU_ORTHOLOGUE AFUA_1G03140)-RELATED"/>
    <property type="match status" value="1"/>
</dbReference>